<feature type="domain" description="DUF38" evidence="1">
    <location>
        <begin position="125"/>
        <end position="255"/>
    </location>
</feature>
<dbReference type="InterPro" id="IPR040161">
    <property type="entry name" value="FB224"/>
</dbReference>
<gene>
    <name evidence="2" type="ORF">CAEBREN_09204</name>
</gene>
<evidence type="ECO:0000259" key="1">
    <source>
        <dbReference type="Pfam" id="PF01827"/>
    </source>
</evidence>
<dbReference type="PANTHER" id="PTHR23015:SF4">
    <property type="entry name" value="DUF38 DOMAIN-CONTAINING PROTEIN-RELATED"/>
    <property type="match status" value="1"/>
</dbReference>
<dbReference type="AlphaFoldDB" id="G0NAI9"/>
<dbReference type="GO" id="GO:0045087">
    <property type="term" value="P:innate immune response"/>
    <property type="evidence" value="ECO:0007669"/>
    <property type="project" value="TreeGrafter"/>
</dbReference>
<keyword evidence="3" id="KW-1185">Reference proteome</keyword>
<dbReference type="PANTHER" id="PTHR23015">
    <property type="entry name" value="UNCHARACTERIZED C.ELEGANS PROTEIN"/>
    <property type="match status" value="1"/>
</dbReference>
<dbReference type="Pfam" id="PF01827">
    <property type="entry name" value="FTH"/>
    <property type="match status" value="1"/>
</dbReference>
<evidence type="ECO:0000313" key="3">
    <source>
        <dbReference type="Proteomes" id="UP000008068"/>
    </source>
</evidence>
<protein>
    <recommendedName>
        <fullName evidence="1">DUF38 domain-containing protein</fullName>
    </recommendedName>
</protein>
<dbReference type="STRING" id="135651.G0NAI9"/>
<dbReference type="InterPro" id="IPR002900">
    <property type="entry name" value="DUF38/FTH_CAE_spp"/>
</dbReference>
<dbReference type="Proteomes" id="UP000008068">
    <property type="component" value="Unassembled WGS sequence"/>
</dbReference>
<accession>G0NAI9</accession>
<name>G0NAI9_CAEBE</name>
<dbReference type="EMBL" id="GL379855">
    <property type="protein sequence ID" value="EGT56367.1"/>
    <property type="molecule type" value="Genomic_DNA"/>
</dbReference>
<organism evidence="3">
    <name type="scientific">Caenorhabditis brenneri</name>
    <name type="common">Nematode worm</name>
    <dbReference type="NCBI Taxonomy" id="135651"/>
    <lineage>
        <taxon>Eukaryota</taxon>
        <taxon>Metazoa</taxon>
        <taxon>Ecdysozoa</taxon>
        <taxon>Nematoda</taxon>
        <taxon>Chromadorea</taxon>
        <taxon>Rhabditida</taxon>
        <taxon>Rhabditina</taxon>
        <taxon>Rhabditomorpha</taxon>
        <taxon>Rhabditoidea</taxon>
        <taxon>Rhabditidae</taxon>
        <taxon>Peloderinae</taxon>
        <taxon>Caenorhabditis</taxon>
    </lineage>
</organism>
<dbReference type="HOGENOM" id="CLU_824470_0_0_1"/>
<proteinExistence type="predicted"/>
<sequence>MPASPADRALRYCILQEVRARDVSRDFRALVDNKAKVFKDLSCFIQFNQGLVEWCIGSTHCFMYEKVENGSKITSDGKEIFVNSGDYLKEFVTQFGAVIANSKLEISEFRISSENPEYSEDFGRFNEMLNAVFKSLNHKIHIESAHFENVWVDTVHHILFSSKPGTLEIVLISSIIEGQNLKFADVAELEQWKRATDLSVYTTSAWNLTDVPIDNILHAEEFSYSSDYIAPNELVRVREILFQSPNFKKGIIEFPTDYDFFPVIAALGQYMKIDTELPNYQYYRFPGSNETMLFQFDTYDDSVLIEKFSMEETN</sequence>
<dbReference type="InParanoid" id="G0NAI9"/>
<reference evidence="3" key="1">
    <citation type="submission" date="2011-07" db="EMBL/GenBank/DDBJ databases">
        <authorList>
            <consortium name="Caenorhabditis brenneri Sequencing and Analysis Consortium"/>
            <person name="Wilson R.K."/>
        </authorList>
    </citation>
    <scope>NUCLEOTIDE SEQUENCE [LARGE SCALE GENOMIC DNA]</scope>
    <source>
        <strain evidence="3">PB2801</strain>
    </source>
</reference>
<evidence type="ECO:0000313" key="2">
    <source>
        <dbReference type="EMBL" id="EGT56367.1"/>
    </source>
</evidence>